<evidence type="ECO:0000259" key="6">
    <source>
        <dbReference type="Pfam" id="PF07992"/>
    </source>
</evidence>
<dbReference type="PANTHER" id="PTHR43557">
    <property type="entry name" value="APOPTOSIS-INDUCING FACTOR 1"/>
    <property type="match status" value="1"/>
</dbReference>
<protein>
    <submittedName>
        <fullName evidence="8">FAD-dependent oxidoreductase</fullName>
    </submittedName>
</protein>
<dbReference type="PANTHER" id="PTHR43557:SF2">
    <property type="entry name" value="RIESKE DOMAIN-CONTAINING PROTEIN-RELATED"/>
    <property type="match status" value="1"/>
</dbReference>
<proteinExistence type="predicted"/>
<dbReference type="InterPro" id="IPR036188">
    <property type="entry name" value="FAD/NAD-bd_sf"/>
</dbReference>
<dbReference type="PRINTS" id="PR00368">
    <property type="entry name" value="FADPNR"/>
</dbReference>
<dbReference type="SUPFAM" id="SSF55424">
    <property type="entry name" value="FAD/NAD-linked reductases, dimerisation (C-terminal) domain"/>
    <property type="match status" value="1"/>
</dbReference>
<feature type="region of interest" description="Disordered" evidence="5">
    <location>
        <begin position="416"/>
        <end position="441"/>
    </location>
</feature>
<sequence>MTPEPAGIVVVGASLAGLRGAEALRRGGYGGPLTLVGAEPYRPYDRPPLSKHVLAGELEPGATRLPELTALRARWRLGSAAVALDRAARTIRLSDGSVLAYDRLLLATGAEARPWPAAAGGGLSGIHTLRGRDDATSLRAALVAGPRRVLIVGGGLIGCEAASCLRDLGLPVTLVDPNPTPLAKTLGTFVGSVIAACLRASGAEFRPGTMVRAFEGDASGRVVRARLADGSAIEADLVIAALGATRATGWLDGAGLMADPGGVTCDAACRARTAAGAACPDIYVAGDVARWPIRLYGGRLVSVEHWSNAVEQAAHAARNMLAHADDQRPYEHLPAFWSSQFGINIKLVGLTAGADSISVVQGTRASRRFLAVYGQAGRSIAALSFDQARWLPAYAEAIRAGDPVPPILGAADQPRIETAAPGFPPPRAAAPAAQPAEVAHG</sequence>
<evidence type="ECO:0000256" key="1">
    <source>
        <dbReference type="ARBA" id="ARBA00001974"/>
    </source>
</evidence>
<gene>
    <name evidence="8" type="ORF">QWZ18_15005</name>
</gene>
<feature type="domain" description="Reductase C-terminal" evidence="7">
    <location>
        <begin position="336"/>
        <end position="406"/>
    </location>
</feature>
<dbReference type="RefSeq" id="WP_238286909.1">
    <property type="nucleotide sequence ID" value="NZ_BPQS01000008.1"/>
</dbReference>
<evidence type="ECO:0000256" key="2">
    <source>
        <dbReference type="ARBA" id="ARBA00022630"/>
    </source>
</evidence>
<keyword evidence="4" id="KW-0560">Oxidoreductase</keyword>
<evidence type="ECO:0000313" key="9">
    <source>
        <dbReference type="Proteomes" id="UP001244297"/>
    </source>
</evidence>
<accession>A0ABT8AQQ5</accession>
<keyword evidence="3" id="KW-0274">FAD</keyword>
<dbReference type="Gene3D" id="3.30.390.30">
    <property type="match status" value="1"/>
</dbReference>
<reference evidence="9" key="1">
    <citation type="journal article" date="2019" name="Int. J. Syst. Evol. Microbiol.">
        <title>The Global Catalogue of Microorganisms (GCM) 10K type strain sequencing project: providing services to taxonomists for standard genome sequencing and annotation.</title>
        <authorList>
            <consortium name="The Broad Institute Genomics Platform"/>
            <consortium name="The Broad Institute Genome Sequencing Center for Infectious Disease"/>
            <person name="Wu L."/>
            <person name="Ma J."/>
        </authorList>
    </citation>
    <scope>NUCLEOTIDE SEQUENCE [LARGE SCALE GENOMIC DNA]</scope>
    <source>
        <strain evidence="9">CECT 7806</strain>
    </source>
</reference>
<comment type="cofactor">
    <cofactor evidence="1">
        <name>FAD</name>
        <dbReference type="ChEBI" id="CHEBI:57692"/>
    </cofactor>
</comment>
<dbReference type="PRINTS" id="PR00411">
    <property type="entry name" value="PNDRDTASEI"/>
</dbReference>
<evidence type="ECO:0000259" key="7">
    <source>
        <dbReference type="Pfam" id="PF14759"/>
    </source>
</evidence>
<dbReference type="SUPFAM" id="SSF51905">
    <property type="entry name" value="FAD/NAD(P)-binding domain"/>
    <property type="match status" value="1"/>
</dbReference>
<dbReference type="InterPro" id="IPR016156">
    <property type="entry name" value="FAD/NAD-linked_Rdtase_dimer_sf"/>
</dbReference>
<evidence type="ECO:0000256" key="5">
    <source>
        <dbReference type="SAM" id="MobiDB-lite"/>
    </source>
</evidence>
<organism evidence="8 9">
    <name type="scientific">Methylobacterium longum</name>
    <dbReference type="NCBI Taxonomy" id="767694"/>
    <lineage>
        <taxon>Bacteria</taxon>
        <taxon>Pseudomonadati</taxon>
        <taxon>Pseudomonadota</taxon>
        <taxon>Alphaproteobacteria</taxon>
        <taxon>Hyphomicrobiales</taxon>
        <taxon>Methylobacteriaceae</taxon>
        <taxon>Methylobacterium</taxon>
    </lineage>
</organism>
<keyword evidence="2" id="KW-0285">Flavoprotein</keyword>
<evidence type="ECO:0000313" key="8">
    <source>
        <dbReference type="EMBL" id="MDN3571930.1"/>
    </source>
</evidence>
<dbReference type="Pfam" id="PF07992">
    <property type="entry name" value="Pyr_redox_2"/>
    <property type="match status" value="1"/>
</dbReference>
<dbReference type="Pfam" id="PF14759">
    <property type="entry name" value="Reductase_C"/>
    <property type="match status" value="1"/>
</dbReference>
<dbReference type="EMBL" id="JAUFPT010000054">
    <property type="protein sequence ID" value="MDN3571930.1"/>
    <property type="molecule type" value="Genomic_DNA"/>
</dbReference>
<keyword evidence="9" id="KW-1185">Reference proteome</keyword>
<dbReference type="InterPro" id="IPR028202">
    <property type="entry name" value="Reductase_C"/>
</dbReference>
<feature type="domain" description="FAD/NAD(P)-binding" evidence="6">
    <location>
        <begin position="8"/>
        <end position="313"/>
    </location>
</feature>
<dbReference type="InterPro" id="IPR050446">
    <property type="entry name" value="FAD-oxidoreductase/Apoptosis"/>
</dbReference>
<evidence type="ECO:0000256" key="4">
    <source>
        <dbReference type="ARBA" id="ARBA00023002"/>
    </source>
</evidence>
<dbReference type="Gene3D" id="3.50.50.60">
    <property type="entry name" value="FAD/NAD(P)-binding domain"/>
    <property type="match status" value="2"/>
</dbReference>
<dbReference type="InterPro" id="IPR023753">
    <property type="entry name" value="FAD/NAD-binding_dom"/>
</dbReference>
<comment type="caution">
    <text evidence="8">The sequence shown here is derived from an EMBL/GenBank/DDBJ whole genome shotgun (WGS) entry which is preliminary data.</text>
</comment>
<feature type="compositionally biased region" description="Low complexity" evidence="5">
    <location>
        <begin position="429"/>
        <end position="441"/>
    </location>
</feature>
<evidence type="ECO:0000256" key="3">
    <source>
        <dbReference type="ARBA" id="ARBA00022827"/>
    </source>
</evidence>
<dbReference type="Proteomes" id="UP001244297">
    <property type="component" value="Unassembled WGS sequence"/>
</dbReference>
<name>A0ABT8AQQ5_9HYPH</name>